<keyword evidence="11 12" id="KW-0407">Ion channel</keyword>
<evidence type="ECO:0000256" key="9">
    <source>
        <dbReference type="ARBA" id="ARBA00023065"/>
    </source>
</evidence>
<keyword evidence="8 12" id="KW-1133">Transmembrane helix</keyword>
<feature type="transmembrane region" description="Helical" evidence="12">
    <location>
        <begin position="23"/>
        <end position="42"/>
    </location>
</feature>
<dbReference type="PANTHER" id="PTHR11893:SF39">
    <property type="entry name" value="INNEXIN INX1"/>
    <property type="match status" value="1"/>
</dbReference>
<evidence type="ECO:0000313" key="13">
    <source>
        <dbReference type="EMBL" id="OXA57281.1"/>
    </source>
</evidence>
<gene>
    <name evidence="12" type="primary">inx</name>
    <name evidence="13" type="ORF">Fcan01_08014</name>
</gene>
<evidence type="ECO:0000256" key="3">
    <source>
        <dbReference type="ARBA" id="ARBA00022448"/>
    </source>
</evidence>
<dbReference type="EMBL" id="LNIX01000003">
    <property type="protein sequence ID" value="OXA57281.1"/>
    <property type="molecule type" value="Genomic_DNA"/>
</dbReference>
<keyword evidence="9 12" id="KW-0406">Ion transport</keyword>
<name>A0A226EKK7_FOLCA</name>
<protein>
    <recommendedName>
        <fullName evidence="12">Innexin</fullName>
    </recommendedName>
</protein>
<evidence type="ECO:0000256" key="6">
    <source>
        <dbReference type="ARBA" id="ARBA00022868"/>
    </source>
</evidence>
<proteinExistence type="inferred from homology"/>
<dbReference type="Pfam" id="PF00876">
    <property type="entry name" value="Innexin"/>
    <property type="match status" value="1"/>
</dbReference>
<dbReference type="OMA" id="LGDWWIL"/>
<sequence>MYNLLSGLKDYFKRQEIIIDNPIFRIHCTFTTVLLITFSMIITWTQFVGQPIRCIVEGVPTHVVNTYCWIMTTFTMPDAFQRPLHSVAHPGVAQNFEDDEGKQKHYTYYQWVCFVLFFQALLCYFPKWLWETWEHQLMSTIVCGLNIGLRSEDEKTQKKSILIDYLIRHLNQHNMYAFRYWFCEVLCFVNVIFQMFVMDWFFKGDFMSYGLNVLTFDDIDQDQRYDHMVFVFPRVTKCTFRKYGPSATIEKHDAICILPLNIVNEKTYIFLWFWFIILAILCAIVLVFRFIMIITPSLRPKLMHARNRMVPQEAVESVSRKVSIGDWWVLYMLGRNIDPQIYRDVIVEFSKKNETAHSNNPKIH</sequence>
<dbReference type="InterPro" id="IPR000990">
    <property type="entry name" value="Innexin"/>
</dbReference>
<keyword evidence="3 12" id="KW-0813">Transport</keyword>
<dbReference type="PANTHER" id="PTHR11893">
    <property type="entry name" value="INNEXIN"/>
    <property type="match status" value="1"/>
</dbReference>
<evidence type="ECO:0000256" key="5">
    <source>
        <dbReference type="ARBA" id="ARBA00022692"/>
    </source>
</evidence>
<evidence type="ECO:0000256" key="12">
    <source>
        <dbReference type="RuleBase" id="RU010713"/>
    </source>
</evidence>
<dbReference type="PROSITE" id="PS51013">
    <property type="entry name" value="PANNEXIN"/>
    <property type="match status" value="1"/>
</dbReference>
<evidence type="ECO:0000256" key="2">
    <source>
        <dbReference type="ARBA" id="ARBA00004651"/>
    </source>
</evidence>
<dbReference type="OrthoDB" id="5867527at2759"/>
<evidence type="ECO:0000256" key="4">
    <source>
        <dbReference type="ARBA" id="ARBA00022475"/>
    </source>
</evidence>
<dbReference type="GO" id="GO:0005921">
    <property type="term" value="C:gap junction"/>
    <property type="evidence" value="ECO:0007669"/>
    <property type="project" value="UniProtKB-SubCell"/>
</dbReference>
<comment type="subcellular location">
    <subcellularLocation>
        <location evidence="1">Cell junction</location>
        <location evidence="1">Gap junction</location>
    </subcellularLocation>
    <subcellularLocation>
        <location evidence="2 12">Cell membrane</location>
        <topology evidence="2 12">Multi-pass membrane protein</topology>
    </subcellularLocation>
</comment>
<evidence type="ECO:0000256" key="7">
    <source>
        <dbReference type="ARBA" id="ARBA00022949"/>
    </source>
</evidence>
<evidence type="ECO:0000256" key="1">
    <source>
        <dbReference type="ARBA" id="ARBA00004610"/>
    </source>
</evidence>
<comment type="similarity">
    <text evidence="12">Belongs to the pannexin family.</text>
</comment>
<feature type="transmembrane region" description="Helical" evidence="12">
    <location>
        <begin position="178"/>
        <end position="202"/>
    </location>
</feature>
<dbReference type="Proteomes" id="UP000198287">
    <property type="component" value="Unassembled WGS sequence"/>
</dbReference>
<dbReference type="GO" id="GO:0034220">
    <property type="term" value="P:monoatomic ion transmembrane transport"/>
    <property type="evidence" value="ECO:0007669"/>
    <property type="project" value="UniProtKB-KW"/>
</dbReference>
<reference evidence="13 14" key="1">
    <citation type="submission" date="2015-12" db="EMBL/GenBank/DDBJ databases">
        <title>The genome of Folsomia candida.</title>
        <authorList>
            <person name="Faddeeva A."/>
            <person name="Derks M.F."/>
            <person name="Anvar Y."/>
            <person name="Smit S."/>
            <person name="Van Straalen N."/>
            <person name="Roelofs D."/>
        </authorList>
    </citation>
    <scope>NUCLEOTIDE SEQUENCE [LARGE SCALE GENOMIC DNA]</scope>
    <source>
        <strain evidence="13 14">VU population</strain>
        <tissue evidence="13">Whole body</tissue>
    </source>
</reference>
<evidence type="ECO:0000256" key="11">
    <source>
        <dbReference type="ARBA" id="ARBA00023303"/>
    </source>
</evidence>
<keyword evidence="4" id="KW-1003">Cell membrane</keyword>
<comment type="caution">
    <text evidence="13">The sequence shown here is derived from an EMBL/GenBank/DDBJ whole genome shotgun (WGS) entry which is preliminary data.</text>
</comment>
<feature type="transmembrane region" description="Helical" evidence="12">
    <location>
        <begin position="269"/>
        <end position="294"/>
    </location>
</feature>
<accession>A0A226EKK7</accession>
<keyword evidence="5 12" id="KW-0812">Transmembrane</keyword>
<keyword evidence="14" id="KW-1185">Reference proteome</keyword>
<dbReference type="PRINTS" id="PR01262">
    <property type="entry name" value="INNEXIN"/>
</dbReference>
<feature type="transmembrane region" description="Helical" evidence="12">
    <location>
        <begin position="108"/>
        <end position="130"/>
    </location>
</feature>
<evidence type="ECO:0000256" key="8">
    <source>
        <dbReference type="ARBA" id="ARBA00022989"/>
    </source>
</evidence>
<dbReference type="GO" id="GO:0005886">
    <property type="term" value="C:plasma membrane"/>
    <property type="evidence" value="ECO:0007669"/>
    <property type="project" value="UniProtKB-SubCell"/>
</dbReference>
<dbReference type="AlphaFoldDB" id="A0A226EKK7"/>
<evidence type="ECO:0000256" key="10">
    <source>
        <dbReference type="ARBA" id="ARBA00023136"/>
    </source>
</evidence>
<evidence type="ECO:0000313" key="14">
    <source>
        <dbReference type="Proteomes" id="UP000198287"/>
    </source>
</evidence>
<dbReference type="GO" id="GO:0005243">
    <property type="term" value="F:gap junction channel activity"/>
    <property type="evidence" value="ECO:0007669"/>
    <property type="project" value="TreeGrafter"/>
</dbReference>
<dbReference type="STRING" id="158441.A0A226EKK7"/>
<organism evidence="13 14">
    <name type="scientific">Folsomia candida</name>
    <name type="common">Springtail</name>
    <dbReference type="NCBI Taxonomy" id="158441"/>
    <lineage>
        <taxon>Eukaryota</taxon>
        <taxon>Metazoa</taxon>
        <taxon>Ecdysozoa</taxon>
        <taxon>Arthropoda</taxon>
        <taxon>Hexapoda</taxon>
        <taxon>Collembola</taxon>
        <taxon>Entomobryomorpha</taxon>
        <taxon>Isotomoidea</taxon>
        <taxon>Isotomidae</taxon>
        <taxon>Proisotominae</taxon>
        <taxon>Folsomia</taxon>
    </lineage>
</organism>
<keyword evidence="10 12" id="KW-0472">Membrane</keyword>
<comment type="function">
    <text evidence="12">Structural component of the gap junctions.</text>
</comment>
<keyword evidence="7" id="KW-0965">Cell junction</keyword>
<keyword evidence="6" id="KW-0303">Gap junction</keyword>